<organism evidence="13 14">
    <name type="scientific">Robertmurraya beringensis</name>
    <dbReference type="NCBI Taxonomy" id="641660"/>
    <lineage>
        <taxon>Bacteria</taxon>
        <taxon>Bacillati</taxon>
        <taxon>Bacillota</taxon>
        <taxon>Bacilli</taxon>
        <taxon>Bacillales</taxon>
        <taxon>Bacillaceae</taxon>
        <taxon>Robertmurraya</taxon>
    </lineage>
</organism>
<dbReference type="EMBL" id="JBHLUU010000016">
    <property type="protein sequence ID" value="MFC0474813.1"/>
    <property type="molecule type" value="Genomic_DNA"/>
</dbReference>
<dbReference type="Gene3D" id="3.60.140.10">
    <property type="entry name" value="CNF1/YfiH-like putative cysteine hydrolases"/>
    <property type="match status" value="1"/>
</dbReference>
<evidence type="ECO:0000313" key="13">
    <source>
        <dbReference type="EMBL" id="MFC0474813.1"/>
    </source>
</evidence>
<proteinExistence type="inferred from homology"/>
<evidence type="ECO:0000313" key="14">
    <source>
        <dbReference type="Proteomes" id="UP001589738"/>
    </source>
</evidence>
<keyword evidence="5" id="KW-0808">Transferase</keyword>
<dbReference type="SUPFAM" id="SSF64438">
    <property type="entry name" value="CNF1/YfiH-like putative cysteine hydrolases"/>
    <property type="match status" value="1"/>
</dbReference>
<comment type="catalytic activity">
    <reaction evidence="10">
        <text>adenosine + phosphate = alpha-D-ribose 1-phosphate + adenine</text>
        <dbReference type="Rhea" id="RHEA:27642"/>
        <dbReference type="ChEBI" id="CHEBI:16335"/>
        <dbReference type="ChEBI" id="CHEBI:16708"/>
        <dbReference type="ChEBI" id="CHEBI:43474"/>
        <dbReference type="ChEBI" id="CHEBI:57720"/>
        <dbReference type="EC" id="2.4.2.1"/>
    </reaction>
    <physiologicalReaction direction="left-to-right" evidence="10">
        <dbReference type="Rhea" id="RHEA:27643"/>
    </physiologicalReaction>
</comment>
<evidence type="ECO:0000256" key="2">
    <source>
        <dbReference type="ARBA" id="ARBA00001947"/>
    </source>
</evidence>
<keyword evidence="8" id="KW-0862">Zinc</keyword>
<evidence type="ECO:0000256" key="1">
    <source>
        <dbReference type="ARBA" id="ARBA00000553"/>
    </source>
</evidence>
<comment type="catalytic activity">
    <reaction evidence="1">
        <text>inosine + phosphate = alpha-D-ribose 1-phosphate + hypoxanthine</text>
        <dbReference type="Rhea" id="RHEA:27646"/>
        <dbReference type="ChEBI" id="CHEBI:17368"/>
        <dbReference type="ChEBI" id="CHEBI:17596"/>
        <dbReference type="ChEBI" id="CHEBI:43474"/>
        <dbReference type="ChEBI" id="CHEBI:57720"/>
        <dbReference type="EC" id="2.4.2.1"/>
    </reaction>
    <physiologicalReaction direction="left-to-right" evidence="1">
        <dbReference type="Rhea" id="RHEA:27647"/>
    </physiologicalReaction>
</comment>
<keyword evidence="14" id="KW-1185">Reference proteome</keyword>
<dbReference type="InterPro" id="IPR003730">
    <property type="entry name" value="Cu_polyphenol_OxRdtase"/>
</dbReference>
<gene>
    <name evidence="13" type="primary">pgeF</name>
    <name evidence="13" type="ORF">ACFFHF_05805</name>
</gene>
<evidence type="ECO:0000256" key="7">
    <source>
        <dbReference type="ARBA" id="ARBA00022801"/>
    </source>
</evidence>
<dbReference type="PANTHER" id="PTHR30616:SF2">
    <property type="entry name" value="PURINE NUCLEOSIDE PHOSPHORYLASE LACC1"/>
    <property type="match status" value="1"/>
</dbReference>
<comment type="function">
    <text evidence="3">Purine nucleoside enzyme that catalyzes the phosphorolysis of adenosine and inosine nucleosides, yielding D-ribose 1-phosphate and the respective free bases, adenine and hypoxanthine. Also catalyzes the phosphorolysis of S-methyl-5'-thioadenosine into adenine and S-methyl-5-thio-alpha-D-ribose 1-phosphate. Also has adenosine deaminase activity.</text>
</comment>
<evidence type="ECO:0000256" key="4">
    <source>
        <dbReference type="ARBA" id="ARBA00007353"/>
    </source>
</evidence>
<reference evidence="13 14" key="1">
    <citation type="submission" date="2024-09" db="EMBL/GenBank/DDBJ databases">
        <authorList>
            <person name="Sun Q."/>
            <person name="Mori K."/>
        </authorList>
    </citation>
    <scope>NUCLEOTIDE SEQUENCE [LARGE SCALE GENOMIC DNA]</scope>
    <source>
        <strain evidence="13 14">CGMCC 1.9126</strain>
    </source>
</reference>
<protein>
    <recommendedName>
        <fullName evidence="12">Purine nucleoside phosphorylase</fullName>
    </recommendedName>
</protein>
<comment type="similarity">
    <text evidence="4 12">Belongs to the purine nucleoside phosphorylase YfiH/LACC1 family.</text>
</comment>
<comment type="caution">
    <text evidence="13">The sequence shown here is derived from an EMBL/GenBank/DDBJ whole genome shotgun (WGS) entry which is preliminary data.</text>
</comment>
<dbReference type="PANTHER" id="PTHR30616">
    <property type="entry name" value="UNCHARACTERIZED PROTEIN YFIH"/>
    <property type="match status" value="1"/>
</dbReference>
<evidence type="ECO:0000256" key="3">
    <source>
        <dbReference type="ARBA" id="ARBA00003215"/>
    </source>
</evidence>
<accession>A0ABV6KNC5</accession>
<evidence type="ECO:0000256" key="6">
    <source>
        <dbReference type="ARBA" id="ARBA00022723"/>
    </source>
</evidence>
<evidence type="ECO:0000256" key="5">
    <source>
        <dbReference type="ARBA" id="ARBA00022679"/>
    </source>
</evidence>
<keyword evidence="7" id="KW-0378">Hydrolase</keyword>
<dbReference type="CDD" id="cd16833">
    <property type="entry name" value="YfiH"/>
    <property type="match status" value="1"/>
</dbReference>
<dbReference type="Proteomes" id="UP001589738">
    <property type="component" value="Unassembled WGS sequence"/>
</dbReference>
<keyword evidence="6" id="KW-0479">Metal-binding</keyword>
<dbReference type="RefSeq" id="WP_160545662.1">
    <property type="nucleotide sequence ID" value="NZ_JBHLUU010000016.1"/>
</dbReference>
<dbReference type="NCBIfam" id="TIGR00726">
    <property type="entry name" value="peptidoglycan editing factor PgeF"/>
    <property type="match status" value="1"/>
</dbReference>
<dbReference type="InterPro" id="IPR038371">
    <property type="entry name" value="Cu_polyphenol_OxRdtase_sf"/>
</dbReference>
<sequence length="276" mass="31143">MEPFILKETSHFIIKEWTDRFNGLVAGFTTKNGGHSKNSFSTLNTGFHVGDQEQDVCLNRKVLSKSTGIPLSNWVGAEQTHDVHVKKVSVYDRGLGSNSYANALRDTDAFFTYDKNLLLTLCFADCVPLYFIAPKYEAIAIAHAGWKGTVGGIAKSVITVFKDENIPVSEIFAVIGPSICEKCYIVDDKVISYVENLVEDVEKKPYNRIKENLYHLDLKKLNKQILIKAGMIESNIQVTDLCTSCDSDYFFSHRRDKGKTGRMMSFIGWKEEQSRE</sequence>
<dbReference type="Pfam" id="PF02578">
    <property type="entry name" value="Cu-oxidase_4"/>
    <property type="match status" value="1"/>
</dbReference>
<evidence type="ECO:0000256" key="8">
    <source>
        <dbReference type="ARBA" id="ARBA00022833"/>
    </source>
</evidence>
<evidence type="ECO:0000256" key="12">
    <source>
        <dbReference type="RuleBase" id="RU361274"/>
    </source>
</evidence>
<name>A0ABV6KNC5_9BACI</name>
<comment type="cofactor">
    <cofactor evidence="2">
        <name>Zn(2+)</name>
        <dbReference type="ChEBI" id="CHEBI:29105"/>
    </cofactor>
</comment>
<evidence type="ECO:0000256" key="10">
    <source>
        <dbReference type="ARBA" id="ARBA00048968"/>
    </source>
</evidence>
<comment type="catalytic activity">
    <reaction evidence="9">
        <text>adenosine + H2O + H(+) = inosine + NH4(+)</text>
        <dbReference type="Rhea" id="RHEA:24408"/>
        <dbReference type="ChEBI" id="CHEBI:15377"/>
        <dbReference type="ChEBI" id="CHEBI:15378"/>
        <dbReference type="ChEBI" id="CHEBI:16335"/>
        <dbReference type="ChEBI" id="CHEBI:17596"/>
        <dbReference type="ChEBI" id="CHEBI:28938"/>
        <dbReference type="EC" id="3.5.4.4"/>
    </reaction>
    <physiologicalReaction direction="left-to-right" evidence="9">
        <dbReference type="Rhea" id="RHEA:24409"/>
    </physiologicalReaction>
</comment>
<evidence type="ECO:0000256" key="9">
    <source>
        <dbReference type="ARBA" id="ARBA00047989"/>
    </source>
</evidence>
<evidence type="ECO:0000256" key="11">
    <source>
        <dbReference type="ARBA" id="ARBA00049893"/>
    </source>
</evidence>
<dbReference type="InterPro" id="IPR011324">
    <property type="entry name" value="Cytotoxic_necrot_fac-like_cat"/>
</dbReference>
<comment type="catalytic activity">
    <reaction evidence="11">
        <text>S-methyl-5'-thioadenosine + phosphate = 5-(methylsulfanyl)-alpha-D-ribose 1-phosphate + adenine</text>
        <dbReference type="Rhea" id="RHEA:11852"/>
        <dbReference type="ChEBI" id="CHEBI:16708"/>
        <dbReference type="ChEBI" id="CHEBI:17509"/>
        <dbReference type="ChEBI" id="CHEBI:43474"/>
        <dbReference type="ChEBI" id="CHEBI:58533"/>
        <dbReference type="EC" id="2.4.2.28"/>
    </reaction>
    <physiologicalReaction direction="left-to-right" evidence="11">
        <dbReference type="Rhea" id="RHEA:11853"/>
    </physiologicalReaction>
</comment>